<organism evidence="3 4">
    <name type="scientific">Aaosphaeria arxii CBS 175.79</name>
    <dbReference type="NCBI Taxonomy" id="1450172"/>
    <lineage>
        <taxon>Eukaryota</taxon>
        <taxon>Fungi</taxon>
        <taxon>Dikarya</taxon>
        <taxon>Ascomycota</taxon>
        <taxon>Pezizomycotina</taxon>
        <taxon>Dothideomycetes</taxon>
        <taxon>Pleosporomycetidae</taxon>
        <taxon>Pleosporales</taxon>
        <taxon>Pleosporales incertae sedis</taxon>
        <taxon>Aaosphaeria</taxon>
    </lineage>
</organism>
<evidence type="ECO:0000313" key="3">
    <source>
        <dbReference type="EMBL" id="KAF2017957.1"/>
    </source>
</evidence>
<dbReference type="InterPro" id="IPR011008">
    <property type="entry name" value="Dimeric_a/b-barrel"/>
</dbReference>
<dbReference type="SUPFAM" id="SSF54909">
    <property type="entry name" value="Dimeric alpha+beta barrel"/>
    <property type="match status" value="1"/>
</dbReference>
<dbReference type="GeneID" id="54288353"/>
<gene>
    <name evidence="3" type="ORF">BU24DRAFT_449521</name>
</gene>
<dbReference type="RefSeq" id="XP_033386296.1">
    <property type="nucleotide sequence ID" value="XM_033530956.1"/>
</dbReference>
<reference evidence="3" key="1">
    <citation type="journal article" date="2020" name="Stud. Mycol.">
        <title>101 Dothideomycetes genomes: a test case for predicting lifestyles and emergence of pathogens.</title>
        <authorList>
            <person name="Haridas S."/>
            <person name="Albert R."/>
            <person name="Binder M."/>
            <person name="Bloem J."/>
            <person name="Labutti K."/>
            <person name="Salamov A."/>
            <person name="Andreopoulos B."/>
            <person name="Baker S."/>
            <person name="Barry K."/>
            <person name="Bills G."/>
            <person name="Bluhm B."/>
            <person name="Cannon C."/>
            <person name="Castanera R."/>
            <person name="Culley D."/>
            <person name="Daum C."/>
            <person name="Ezra D."/>
            <person name="Gonzalez J."/>
            <person name="Henrissat B."/>
            <person name="Kuo A."/>
            <person name="Liang C."/>
            <person name="Lipzen A."/>
            <person name="Lutzoni F."/>
            <person name="Magnuson J."/>
            <person name="Mondo S."/>
            <person name="Nolan M."/>
            <person name="Ohm R."/>
            <person name="Pangilinan J."/>
            <person name="Park H.-J."/>
            <person name="Ramirez L."/>
            <person name="Alfaro M."/>
            <person name="Sun H."/>
            <person name="Tritt A."/>
            <person name="Yoshinaga Y."/>
            <person name="Zwiers L.-H."/>
            <person name="Turgeon B."/>
            <person name="Goodwin S."/>
            <person name="Spatafora J."/>
            <person name="Crous P."/>
            <person name="Grigoriev I."/>
        </authorList>
    </citation>
    <scope>NUCLEOTIDE SEQUENCE</scope>
    <source>
        <strain evidence="3">CBS 175.79</strain>
    </source>
</reference>
<dbReference type="GO" id="GO:0016491">
    <property type="term" value="F:oxidoreductase activity"/>
    <property type="evidence" value="ECO:0007669"/>
    <property type="project" value="InterPro"/>
</dbReference>
<dbReference type="Proteomes" id="UP000799778">
    <property type="component" value="Unassembled WGS sequence"/>
</dbReference>
<evidence type="ECO:0000256" key="1">
    <source>
        <dbReference type="ARBA" id="ARBA00005986"/>
    </source>
</evidence>
<dbReference type="AlphaFoldDB" id="A0A6A5XYR6"/>
<dbReference type="Pfam" id="PF07110">
    <property type="entry name" value="EthD"/>
    <property type="match status" value="1"/>
</dbReference>
<dbReference type="InterPro" id="IPR009799">
    <property type="entry name" value="EthD_dom"/>
</dbReference>
<accession>A0A6A5XYR6</accession>
<comment type="similarity">
    <text evidence="1">Belongs to the tpcK family.</text>
</comment>
<evidence type="ECO:0000259" key="2">
    <source>
        <dbReference type="Pfam" id="PF07110"/>
    </source>
</evidence>
<protein>
    <recommendedName>
        <fullName evidence="2">EthD domain-containing protein</fullName>
    </recommendedName>
</protein>
<evidence type="ECO:0000313" key="4">
    <source>
        <dbReference type="Proteomes" id="UP000799778"/>
    </source>
</evidence>
<dbReference type="EMBL" id="ML978068">
    <property type="protein sequence ID" value="KAF2017957.1"/>
    <property type="molecule type" value="Genomic_DNA"/>
</dbReference>
<name>A0A6A5XYR6_9PLEO</name>
<proteinExistence type="inferred from homology"/>
<dbReference type="Gene3D" id="3.30.70.100">
    <property type="match status" value="1"/>
</dbReference>
<feature type="domain" description="EthD" evidence="2">
    <location>
        <begin position="12"/>
        <end position="127"/>
    </location>
</feature>
<sequence>MTYTIVLFVSRRPNITTDQFRDFWENSHIPLLKSIAGKAFPLSHTRHYVARVNSKAGDRAGVKTASTKIAASAAPVVLVGNANEVDWDGYAELVFRDELHFQQFFALVNEPDAAERIQMDEEQFSDPDKFKIVVLGDTVSTGAD</sequence>
<dbReference type="OrthoDB" id="2519291at2759"/>
<keyword evidence="4" id="KW-1185">Reference proteome</keyword>